<dbReference type="GO" id="GO:0016887">
    <property type="term" value="F:ATP hydrolysis activity"/>
    <property type="evidence" value="ECO:0007669"/>
    <property type="project" value="InterPro"/>
</dbReference>
<dbReference type="AlphaFoldDB" id="A0A485LWP7"/>
<dbReference type="PANTHER" id="PTHR42855:SF1">
    <property type="entry name" value="ABC TRANSPORTER DOMAIN-CONTAINING PROTEIN"/>
    <property type="match status" value="1"/>
</dbReference>
<reference evidence="5" key="1">
    <citation type="submission" date="2019-03" db="EMBL/GenBank/DDBJ databases">
        <authorList>
            <person name="Hao L."/>
        </authorList>
    </citation>
    <scope>NUCLEOTIDE SEQUENCE</scope>
</reference>
<dbReference type="InterPro" id="IPR027417">
    <property type="entry name" value="P-loop_NTPase"/>
</dbReference>
<dbReference type="SUPFAM" id="SSF52540">
    <property type="entry name" value="P-loop containing nucleoside triphosphate hydrolases"/>
    <property type="match status" value="2"/>
</dbReference>
<dbReference type="InterPro" id="IPR051309">
    <property type="entry name" value="ABCF_ATPase"/>
</dbReference>
<evidence type="ECO:0000256" key="2">
    <source>
        <dbReference type="ARBA" id="ARBA00022840"/>
    </source>
</evidence>
<sequence length="505" mass="55967">MAHQTFLRFDNVNFTYDSMTGKLLSGVTLHFSRGWTGIVGPNGSGKTTLLLLACGRLQPNHGFISIPKLVCYCPQRTDDPPEGVEELMAAQDRDSLILKSDLDLKDGDLHRWESLSFGERKRFQIASALYHNPDLLALDEPTNHLDAATKNLLYRALKGYRGIGLLVSHDRELLDNLCRECVFIESPAAIMRPGNYSAGAEQARMEKESTASRLDAARARLDKLEREHARRKHKASESSRMNPKRRLSPKDHDARAKVDGARLSGKDAVQGKLQKQLEGRLDKARKDLGAIPVKKEYPTGIVVTGSVCPRAYVLNLPAGELPLGEHRRLIYPDLNISSKDRIALTGPNGCGKTTLITSILSSLSLPSDRVTYLPQELGIDESMRLMDELHRLSGEKLGWVMSIVSRLGSKPGLLLESRLPSPGETRKIMLALGLLKEPWLVVMDEPTNHLDLVSIECLESALADCRSALLLISHDQRFLQVLTKTRWEISRQPGGDCVLDISPAG</sequence>
<feature type="domain" description="ABC transporter" evidence="4">
    <location>
        <begin position="7"/>
        <end position="212"/>
    </location>
</feature>
<organism evidence="5">
    <name type="scientific">anaerobic digester metagenome</name>
    <dbReference type="NCBI Taxonomy" id="1263854"/>
    <lineage>
        <taxon>unclassified sequences</taxon>
        <taxon>metagenomes</taxon>
        <taxon>ecological metagenomes</taxon>
    </lineage>
</organism>
<evidence type="ECO:0000259" key="4">
    <source>
        <dbReference type="PROSITE" id="PS50893"/>
    </source>
</evidence>
<dbReference type="PROSITE" id="PS00211">
    <property type="entry name" value="ABC_TRANSPORTER_1"/>
    <property type="match status" value="1"/>
</dbReference>
<dbReference type="InterPro" id="IPR017871">
    <property type="entry name" value="ABC_transporter-like_CS"/>
</dbReference>
<dbReference type="SMART" id="SM00382">
    <property type="entry name" value="AAA"/>
    <property type="match status" value="2"/>
</dbReference>
<dbReference type="Pfam" id="PF00005">
    <property type="entry name" value="ABC_tran"/>
    <property type="match status" value="2"/>
</dbReference>
<name>A0A485LWP7_9ZZZZ</name>
<dbReference type="Gene3D" id="3.40.50.300">
    <property type="entry name" value="P-loop containing nucleotide triphosphate hydrolases"/>
    <property type="match status" value="2"/>
</dbReference>
<proteinExistence type="predicted"/>
<keyword evidence="2 5" id="KW-0067">ATP-binding</keyword>
<evidence type="ECO:0000256" key="1">
    <source>
        <dbReference type="ARBA" id="ARBA00022741"/>
    </source>
</evidence>
<dbReference type="CDD" id="cd03221">
    <property type="entry name" value="ABCF_EF-3"/>
    <property type="match status" value="1"/>
</dbReference>
<dbReference type="GO" id="GO:0005524">
    <property type="term" value="F:ATP binding"/>
    <property type="evidence" value="ECO:0007669"/>
    <property type="project" value="UniProtKB-KW"/>
</dbReference>
<gene>
    <name evidence="5" type="primary">yheS</name>
    <name evidence="5" type="ORF">SCFA_150035</name>
</gene>
<feature type="region of interest" description="Disordered" evidence="3">
    <location>
        <begin position="225"/>
        <end position="271"/>
    </location>
</feature>
<accession>A0A485LWP7</accession>
<dbReference type="InterPro" id="IPR003439">
    <property type="entry name" value="ABC_transporter-like_ATP-bd"/>
</dbReference>
<dbReference type="PROSITE" id="PS50893">
    <property type="entry name" value="ABC_TRANSPORTER_2"/>
    <property type="match status" value="1"/>
</dbReference>
<dbReference type="EMBL" id="CAADRM010000057">
    <property type="protein sequence ID" value="VFU12847.1"/>
    <property type="molecule type" value="Genomic_DNA"/>
</dbReference>
<feature type="compositionally biased region" description="Basic and acidic residues" evidence="3">
    <location>
        <begin position="248"/>
        <end position="260"/>
    </location>
</feature>
<dbReference type="InterPro" id="IPR003593">
    <property type="entry name" value="AAA+_ATPase"/>
</dbReference>
<keyword evidence="1" id="KW-0547">Nucleotide-binding</keyword>
<protein>
    <submittedName>
        <fullName evidence="5">Putative ABC transporter ATP-binding protein YheS</fullName>
    </submittedName>
</protein>
<evidence type="ECO:0000313" key="5">
    <source>
        <dbReference type="EMBL" id="VFU12847.1"/>
    </source>
</evidence>
<evidence type="ECO:0000256" key="3">
    <source>
        <dbReference type="SAM" id="MobiDB-lite"/>
    </source>
</evidence>
<dbReference type="PANTHER" id="PTHR42855">
    <property type="entry name" value="ABC TRANSPORTER ATP-BINDING SUBUNIT"/>
    <property type="match status" value="1"/>
</dbReference>